<evidence type="ECO:0000256" key="2">
    <source>
        <dbReference type="SAM" id="Phobius"/>
    </source>
</evidence>
<feature type="signal peptide" evidence="3">
    <location>
        <begin position="1"/>
        <end position="22"/>
    </location>
</feature>
<feature type="region of interest" description="Disordered" evidence="1">
    <location>
        <begin position="49"/>
        <end position="212"/>
    </location>
</feature>
<dbReference type="AlphaFoldDB" id="A0A498NK50"/>
<name>A0A498NK50_LABRO</name>
<dbReference type="EMBL" id="QBIY01011400">
    <property type="protein sequence ID" value="RXN32292.1"/>
    <property type="molecule type" value="Genomic_DNA"/>
</dbReference>
<dbReference type="Proteomes" id="UP000290572">
    <property type="component" value="Unassembled WGS sequence"/>
</dbReference>
<keyword evidence="2" id="KW-0472">Membrane</keyword>
<evidence type="ECO:0000256" key="3">
    <source>
        <dbReference type="SAM" id="SignalP"/>
    </source>
</evidence>
<feature type="chain" id="PRO_5019828017" evidence="3">
    <location>
        <begin position="23"/>
        <end position="275"/>
    </location>
</feature>
<feature type="compositionally biased region" description="Polar residues" evidence="1">
    <location>
        <begin position="95"/>
        <end position="124"/>
    </location>
</feature>
<gene>
    <name evidence="4" type="ORF">ROHU_036124</name>
</gene>
<feature type="compositionally biased region" description="Low complexity" evidence="1">
    <location>
        <begin position="53"/>
        <end position="82"/>
    </location>
</feature>
<comment type="caution">
    <text evidence="4">The sequence shown here is derived from an EMBL/GenBank/DDBJ whole genome shotgun (WGS) entry which is preliminary data.</text>
</comment>
<organism evidence="4 5">
    <name type="scientific">Labeo rohita</name>
    <name type="common">Indian major carp</name>
    <name type="synonym">Cyprinus rohita</name>
    <dbReference type="NCBI Taxonomy" id="84645"/>
    <lineage>
        <taxon>Eukaryota</taxon>
        <taxon>Metazoa</taxon>
        <taxon>Chordata</taxon>
        <taxon>Craniata</taxon>
        <taxon>Vertebrata</taxon>
        <taxon>Euteleostomi</taxon>
        <taxon>Actinopterygii</taxon>
        <taxon>Neopterygii</taxon>
        <taxon>Teleostei</taxon>
        <taxon>Ostariophysi</taxon>
        <taxon>Cypriniformes</taxon>
        <taxon>Cyprinidae</taxon>
        <taxon>Labeoninae</taxon>
        <taxon>Labeonini</taxon>
        <taxon>Labeo</taxon>
    </lineage>
</organism>
<sequence>MGRCGNVAFCAMVLFYCSFITGDYLCMSSAANVPLPPHTSVRRRDGVTDVNVTSTPSSDQTQSSTNITNSTEPTPQTDTTTTGILVNPSAPAENVSFSKNITDSRNASDVSPVNNETAVTTRKPSTLPPPTTHEPTSTVHISTLHPTSTATGTSRAPDTSSPETTSARSRRRPTLPPSSTTVLTTQMTASSSPVQAKAHADTPSALNVGDDDNSKATTDPLLAGLVSAFVVVAAIVSVLIFLKFRNTNDGPEFRRLQDLPMDDMLEDAPLSMYSY</sequence>
<evidence type="ECO:0000256" key="1">
    <source>
        <dbReference type="SAM" id="MobiDB-lite"/>
    </source>
</evidence>
<keyword evidence="5" id="KW-1185">Reference proteome</keyword>
<evidence type="ECO:0000313" key="5">
    <source>
        <dbReference type="Proteomes" id="UP000290572"/>
    </source>
</evidence>
<feature type="compositionally biased region" description="Polar residues" evidence="1">
    <location>
        <begin position="133"/>
        <end position="158"/>
    </location>
</feature>
<keyword evidence="3" id="KW-0732">Signal</keyword>
<accession>A0A498NK50</accession>
<keyword evidence="2" id="KW-1133">Transmembrane helix</keyword>
<protein>
    <submittedName>
        <fullName evidence="4">Cell wall RBR3-like protein</fullName>
    </submittedName>
</protein>
<keyword evidence="2" id="KW-0812">Transmembrane</keyword>
<evidence type="ECO:0000313" key="4">
    <source>
        <dbReference type="EMBL" id="RXN32292.1"/>
    </source>
</evidence>
<proteinExistence type="predicted"/>
<feature type="transmembrane region" description="Helical" evidence="2">
    <location>
        <begin position="221"/>
        <end position="242"/>
    </location>
</feature>
<reference evidence="4 5" key="1">
    <citation type="submission" date="2018-03" db="EMBL/GenBank/DDBJ databases">
        <title>Draft genome sequence of Rohu Carp (Labeo rohita).</title>
        <authorList>
            <person name="Das P."/>
            <person name="Kushwaha B."/>
            <person name="Joshi C.G."/>
            <person name="Kumar D."/>
            <person name="Nagpure N.S."/>
            <person name="Sahoo L."/>
            <person name="Das S.P."/>
            <person name="Bit A."/>
            <person name="Patnaik S."/>
            <person name="Meher P.K."/>
            <person name="Jayasankar P."/>
            <person name="Koringa P.G."/>
            <person name="Patel N.V."/>
            <person name="Hinsu A.T."/>
            <person name="Kumar R."/>
            <person name="Pandey M."/>
            <person name="Agarwal S."/>
            <person name="Srivastava S."/>
            <person name="Singh M."/>
            <person name="Iquebal M.A."/>
            <person name="Jaiswal S."/>
            <person name="Angadi U.B."/>
            <person name="Kumar N."/>
            <person name="Raza M."/>
            <person name="Shah T.M."/>
            <person name="Rai A."/>
            <person name="Jena J.K."/>
        </authorList>
    </citation>
    <scope>NUCLEOTIDE SEQUENCE [LARGE SCALE GENOMIC DNA]</scope>
    <source>
        <strain evidence="4">DASCIFA01</strain>
        <tissue evidence="4">Testis</tissue>
    </source>
</reference>